<accession>A0A6J8EHB5</accession>
<evidence type="ECO:0000256" key="2">
    <source>
        <dbReference type="SAM" id="Phobius"/>
    </source>
</evidence>
<feature type="transmembrane region" description="Helical" evidence="2">
    <location>
        <begin position="287"/>
        <end position="309"/>
    </location>
</feature>
<evidence type="ECO:0000259" key="3">
    <source>
        <dbReference type="PROSITE" id="PS50041"/>
    </source>
</evidence>
<feature type="compositionally biased region" description="Low complexity" evidence="1">
    <location>
        <begin position="154"/>
        <end position="168"/>
    </location>
</feature>
<dbReference type="AlphaFoldDB" id="A0A6J8EHB5"/>
<dbReference type="InterPro" id="IPR001304">
    <property type="entry name" value="C-type_lectin-like"/>
</dbReference>
<keyword evidence="2" id="KW-1133">Transmembrane helix</keyword>
<feature type="region of interest" description="Disordered" evidence="1">
    <location>
        <begin position="154"/>
        <end position="200"/>
    </location>
</feature>
<proteinExistence type="predicted"/>
<dbReference type="PROSITE" id="PS50041">
    <property type="entry name" value="C_TYPE_LECTIN_2"/>
    <property type="match status" value="1"/>
</dbReference>
<feature type="domain" description="C-type lectin" evidence="3">
    <location>
        <begin position="1"/>
        <end position="112"/>
    </location>
</feature>
<dbReference type="SUPFAM" id="SSF56436">
    <property type="entry name" value="C-type lectin-like"/>
    <property type="match status" value="1"/>
</dbReference>
<keyword evidence="5" id="KW-1185">Reference proteome</keyword>
<keyword evidence="2" id="KW-0472">Membrane</keyword>
<name>A0A6J8EHB5_MYTCO</name>
<dbReference type="Proteomes" id="UP000507470">
    <property type="component" value="Unassembled WGS sequence"/>
</dbReference>
<protein>
    <recommendedName>
        <fullName evidence="3">C-type lectin domain-containing protein</fullName>
    </recommendedName>
</protein>
<dbReference type="Gene3D" id="3.10.100.10">
    <property type="entry name" value="Mannose-Binding Protein A, subunit A"/>
    <property type="match status" value="1"/>
</dbReference>
<organism evidence="4 5">
    <name type="scientific">Mytilus coruscus</name>
    <name type="common">Sea mussel</name>
    <dbReference type="NCBI Taxonomy" id="42192"/>
    <lineage>
        <taxon>Eukaryota</taxon>
        <taxon>Metazoa</taxon>
        <taxon>Spiralia</taxon>
        <taxon>Lophotrochozoa</taxon>
        <taxon>Mollusca</taxon>
        <taxon>Bivalvia</taxon>
        <taxon>Autobranchia</taxon>
        <taxon>Pteriomorphia</taxon>
        <taxon>Mytilida</taxon>
        <taxon>Mytiloidea</taxon>
        <taxon>Mytilidae</taxon>
        <taxon>Mytilinae</taxon>
        <taxon>Mytilus</taxon>
    </lineage>
</organism>
<dbReference type="Pfam" id="PF00059">
    <property type="entry name" value="Lectin_C"/>
    <property type="match status" value="1"/>
</dbReference>
<dbReference type="InterPro" id="IPR016187">
    <property type="entry name" value="CTDL_fold"/>
</dbReference>
<dbReference type="EMBL" id="CACVKT020009049">
    <property type="protein sequence ID" value="CAC5419677.1"/>
    <property type="molecule type" value="Genomic_DNA"/>
</dbReference>
<dbReference type="OrthoDB" id="10458275at2759"/>
<dbReference type="CDD" id="cd00037">
    <property type="entry name" value="CLECT"/>
    <property type="match status" value="1"/>
</dbReference>
<evidence type="ECO:0000313" key="4">
    <source>
        <dbReference type="EMBL" id="CAC5419677.1"/>
    </source>
</evidence>
<evidence type="ECO:0000256" key="1">
    <source>
        <dbReference type="SAM" id="MobiDB-lite"/>
    </source>
</evidence>
<dbReference type="InterPro" id="IPR016186">
    <property type="entry name" value="C-type_lectin-like/link_sf"/>
</dbReference>
<keyword evidence="2" id="KW-0812">Transmembrane</keyword>
<gene>
    <name evidence="4" type="ORF">MCOR_51987</name>
</gene>
<feature type="compositionally biased region" description="Polar residues" evidence="1">
    <location>
        <begin position="169"/>
        <end position="200"/>
    </location>
</feature>
<evidence type="ECO:0000313" key="5">
    <source>
        <dbReference type="Proteomes" id="UP000507470"/>
    </source>
</evidence>
<reference evidence="4 5" key="1">
    <citation type="submission" date="2020-06" db="EMBL/GenBank/DDBJ databases">
        <authorList>
            <person name="Li R."/>
            <person name="Bekaert M."/>
        </authorList>
    </citation>
    <scope>NUCLEOTIDE SEQUENCE [LARGE SCALE GENOMIC DNA]</scope>
    <source>
        <strain evidence="5">wild</strain>
    </source>
</reference>
<sequence>MCIKDGMNLAVISNNDVMTEVQEYIATVCGFSADIWIGLTWSGVHSKFIWINNKRLSWPVVLPPWFYNEPNCIKLPCDQEGTSHNCVRMSNGSLGWKWRTHACYQKHFAICQSLSSTTRDLSITSGSATTVKSTTIHSPTSTVSVTKDLSSTVKSTTTSSQTTTKSTVAETSPESTKMQSQTQLTTESATTKFSNDTKPTSTIESTKLPLIVTSEFIKLNVESSFNNSTEYTTNKTFFNNNTQICTCKSLSNEMNSPKENYRIDKRQTSSYIRRHSSAYDGRLSSRIIGYTGAAVICAVVLIVVSFDIINLMERNAATKYS</sequence>